<dbReference type="PANTHER" id="PTHR34222:SF100">
    <property type="entry name" value="CCHC-TYPE DOMAIN-CONTAINING PROTEIN"/>
    <property type="match status" value="1"/>
</dbReference>
<dbReference type="InterPro" id="IPR036875">
    <property type="entry name" value="Znf_CCHC_sf"/>
</dbReference>
<organism evidence="3 4">
    <name type="scientific">Linum trigynum</name>
    <dbReference type="NCBI Taxonomy" id="586398"/>
    <lineage>
        <taxon>Eukaryota</taxon>
        <taxon>Viridiplantae</taxon>
        <taxon>Streptophyta</taxon>
        <taxon>Embryophyta</taxon>
        <taxon>Tracheophyta</taxon>
        <taxon>Spermatophyta</taxon>
        <taxon>Magnoliopsida</taxon>
        <taxon>eudicotyledons</taxon>
        <taxon>Gunneridae</taxon>
        <taxon>Pentapetalae</taxon>
        <taxon>rosids</taxon>
        <taxon>fabids</taxon>
        <taxon>Malpighiales</taxon>
        <taxon>Linaceae</taxon>
        <taxon>Linum</taxon>
    </lineage>
</organism>
<dbReference type="AlphaFoldDB" id="A0AAV2CTS0"/>
<feature type="domain" description="CCHC-type" evidence="2">
    <location>
        <begin position="100"/>
        <end position="116"/>
    </location>
</feature>
<sequence>MLFAALTKGEIPPAMLAERQRTRLMNFLMKLHSDFEPLCASLLHLNVTSMDDALAELLREETRLRSLNQLTHSTSGGESAFAVGRSGKPHFQKPVPAHVECHNCHEKGHVQIYCKKRNYCNYCKTFGHIVLECPTLAKRSKSGGSRPPSSPAYSAPAAAGPSAPPPPIVQAYGVQPAASLAPGVLGSVPGQLSMNSATLEQLVEATLQKVLPSALHSVFATHNHMSSLHDKFISLRSSPTLELQVANGSRIPVGAVGTWYCQTAESSSP</sequence>
<dbReference type="InterPro" id="IPR001878">
    <property type="entry name" value="Znf_CCHC"/>
</dbReference>
<dbReference type="GO" id="GO:0003676">
    <property type="term" value="F:nucleic acid binding"/>
    <property type="evidence" value="ECO:0007669"/>
    <property type="project" value="InterPro"/>
</dbReference>
<dbReference type="EMBL" id="OZ034814">
    <property type="protein sequence ID" value="CAL1359827.1"/>
    <property type="molecule type" value="Genomic_DNA"/>
</dbReference>
<evidence type="ECO:0000313" key="4">
    <source>
        <dbReference type="Proteomes" id="UP001497516"/>
    </source>
</evidence>
<accession>A0AAV2CTS0</accession>
<evidence type="ECO:0000313" key="3">
    <source>
        <dbReference type="EMBL" id="CAL1359827.1"/>
    </source>
</evidence>
<dbReference type="Gene3D" id="4.10.60.10">
    <property type="entry name" value="Zinc finger, CCHC-type"/>
    <property type="match status" value="1"/>
</dbReference>
<dbReference type="SUPFAM" id="SSF57756">
    <property type="entry name" value="Retrovirus zinc finger-like domains"/>
    <property type="match status" value="1"/>
</dbReference>
<gene>
    <name evidence="3" type="ORF">LTRI10_LOCUS7295</name>
</gene>
<dbReference type="GO" id="GO:0008270">
    <property type="term" value="F:zinc ion binding"/>
    <property type="evidence" value="ECO:0007669"/>
    <property type="project" value="InterPro"/>
</dbReference>
<feature type="domain" description="CCHC-type" evidence="2">
    <location>
        <begin position="119"/>
        <end position="135"/>
    </location>
</feature>
<dbReference type="SMART" id="SM00343">
    <property type="entry name" value="ZnF_C2HC"/>
    <property type="match status" value="2"/>
</dbReference>
<feature type="region of interest" description="Disordered" evidence="1">
    <location>
        <begin position="138"/>
        <end position="161"/>
    </location>
</feature>
<proteinExistence type="predicted"/>
<evidence type="ECO:0000259" key="2">
    <source>
        <dbReference type="SMART" id="SM00343"/>
    </source>
</evidence>
<keyword evidence="4" id="KW-1185">Reference proteome</keyword>
<evidence type="ECO:0000256" key="1">
    <source>
        <dbReference type="SAM" id="MobiDB-lite"/>
    </source>
</evidence>
<dbReference type="PANTHER" id="PTHR34222">
    <property type="entry name" value="GAG_PRE-INTEGRS DOMAIN-CONTAINING PROTEIN"/>
    <property type="match status" value="1"/>
</dbReference>
<name>A0AAV2CTS0_9ROSI</name>
<protein>
    <recommendedName>
        <fullName evidence="2">CCHC-type domain-containing protein</fullName>
    </recommendedName>
</protein>
<feature type="compositionally biased region" description="Low complexity" evidence="1">
    <location>
        <begin position="142"/>
        <end position="161"/>
    </location>
</feature>
<reference evidence="3 4" key="1">
    <citation type="submission" date="2024-04" db="EMBL/GenBank/DDBJ databases">
        <authorList>
            <person name="Fracassetti M."/>
        </authorList>
    </citation>
    <scope>NUCLEOTIDE SEQUENCE [LARGE SCALE GENOMIC DNA]</scope>
</reference>
<dbReference type="Proteomes" id="UP001497516">
    <property type="component" value="Chromosome 10"/>
</dbReference>